<protein>
    <submittedName>
        <fullName evidence="1">Type II toxin-antitoxin system RelE/ParE family toxin</fullName>
    </submittedName>
</protein>
<keyword evidence="4" id="KW-1185">Reference proteome</keyword>
<evidence type="ECO:0000313" key="1">
    <source>
        <dbReference type="EMBL" id="QEM05896.1"/>
    </source>
</evidence>
<dbReference type="RefSeq" id="WP_112651476.1">
    <property type="nucleotide sequence ID" value="NZ_CP043451.1"/>
</dbReference>
<sequence length="100" mass="11970">MMQREIVIWSPVAELTYYEILEYLDENWTVKEVIAFVKRTNEVIGHISNTPLLYPYSKQSDTHKCVVVKQVSLFYRVKANNIIELLMFWDNRLDPDKLKF</sequence>
<proteinExistence type="predicted"/>
<dbReference type="EMBL" id="CP071880">
    <property type="protein sequence ID" value="QTE51581.1"/>
    <property type="molecule type" value="Genomic_DNA"/>
</dbReference>
<dbReference type="EMBL" id="CP043451">
    <property type="protein sequence ID" value="QEM05896.1"/>
    <property type="molecule type" value="Genomic_DNA"/>
</dbReference>
<evidence type="ECO:0000313" key="3">
    <source>
        <dbReference type="Proteomes" id="UP000250557"/>
    </source>
</evidence>
<evidence type="ECO:0000313" key="4">
    <source>
        <dbReference type="Proteomes" id="UP000663940"/>
    </source>
</evidence>
<reference evidence="1 3" key="1">
    <citation type="submission" date="2019-08" db="EMBL/GenBank/DDBJ databases">
        <title>Comparative genome analysis confer to the adaptation heavy metal polluted environment.</title>
        <authorList>
            <person name="Li Y."/>
        </authorList>
    </citation>
    <scope>NUCLEOTIDE SEQUENCE [LARGE SCALE GENOMIC DNA]</scope>
    <source>
        <strain evidence="1 3">P2</strain>
    </source>
</reference>
<dbReference type="Proteomes" id="UP000250557">
    <property type="component" value="Chromosome"/>
</dbReference>
<name>A0AAE6JI38_9SPHI</name>
<dbReference type="AlphaFoldDB" id="A0AAE6JI38"/>
<evidence type="ECO:0000313" key="2">
    <source>
        <dbReference type="EMBL" id="QTE51581.1"/>
    </source>
</evidence>
<reference evidence="2 4" key="2">
    <citation type="submission" date="2021-03" db="EMBL/GenBank/DDBJ databases">
        <title>Mucilaginibacter strains isolated from gold and copper mining confer multi heavy-metal resistance.</title>
        <authorList>
            <person name="Li Y."/>
        </authorList>
    </citation>
    <scope>NUCLEOTIDE SEQUENCE [LARGE SCALE GENOMIC DNA]</scope>
    <source>
        <strain evidence="2 4">P2-4</strain>
    </source>
</reference>
<dbReference type="Proteomes" id="UP000663940">
    <property type="component" value="Chromosome"/>
</dbReference>
<accession>A0AAE6JI38</accession>
<gene>
    <name evidence="1" type="ORF">DIU31_021145</name>
    <name evidence="2" type="ORF">J3L21_06335</name>
</gene>
<dbReference type="InterPro" id="IPR035093">
    <property type="entry name" value="RelE/ParE_toxin_dom_sf"/>
</dbReference>
<organism evidence="1 3">
    <name type="scientific">Mucilaginibacter rubeus</name>
    <dbReference type="NCBI Taxonomy" id="2027860"/>
    <lineage>
        <taxon>Bacteria</taxon>
        <taxon>Pseudomonadati</taxon>
        <taxon>Bacteroidota</taxon>
        <taxon>Sphingobacteriia</taxon>
        <taxon>Sphingobacteriales</taxon>
        <taxon>Sphingobacteriaceae</taxon>
        <taxon>Mucilaginibacter</taxon>
    </lineage>
</organism>
<dbReference type="Gene3D" id="3.30.2310.20">
    <property type="entry name" value="RelE-like"/>
    <property type="match status" value="1"/>
</dbReference>